<dbReference type="PANTHER" id="PTHR12272">
    <property type="entry name" value="DEADENYLATION COMPLEX SUBUNIT PAN3"/>
    <property type="match status" value="1"/>
</dbReference>
<dbReference type="InterPro" id="IPR041332">
    <property type="entry name" value="Pan3_CK"/>
</dbReference>
<sequence length="280" mass="30999">MINCFGLRDIVTHNPAVDIVAQEKLADFVSLGKLMLGVIYGTASAIQRPNAIQLISQVYKKELANLISDLLSGTVTSVDTLTMVTAPYAYDHLASLYSSNDFLEQQLLREMECERLFRLICKLNSVVERNDVKRPDRSAPAWSETGDRYMLKLFRDFVFHQVDQCGAAHLDLAHIVNSLNKVECASPEKLCLVSRDGQRVIIASFAEVRQWLDNSFATLVEEHRRSLFEQQMDQQRQLDQSVAAAGEAVDGTTASPLEAAISMTVNSTSAGVAKDSQEAA</sequence>
<dbReference type="AlphaFoldDB" id="A0A3P7L5L2"/>
<dbReference type="EMBL" id="UYRU01054566">
    <property type="protein sequence ID" value="VDN12715.1"/>
    <property type="molecule type" value="Genomic_DNA"/>
</dbReference>
<feature type="domain" description="Pan3 C-terminal knob" evidence="4">
    <location>
        <begin position="79"/>
        <end position="219"/>
    </location>
</feature>
<reference evidence="5 6" key="1">
    <citation type="submission" date="2018-11" db="EMBL/GenBank/DDBJ databases">
        <authorList>
            <consortium name="Pathogen Informatics"/>
        </authorList>
    </citation>
    <scope>NUCLEOTIDE SEQUENCE [LARGE SCALE GENOMIC DNA]</scope>
</reference>
<dbReference type="GO" id="GO:0008143">
    <property type="term" value="F:poly(A) binding"/>
    <property type="evidence" value="ECO:0007669"/>
    <property type="project" value="TreeGrafter"/>
</dbReference>
<dbReference type="Gene3D" id="1.10.510.10">
    <property type="entry name" value="Transferase(Phosphotransferase) domain 1"/>
    <property type="match status" value="1"/>
</dbReference>
<proteinExistence type="predicted"/>
<protein>
    <recommendedName>
        <fullName evidence="4">Pan3 C-terminal knob domain-containing protein</fullName>
    </recommendedName>
</protein>
<evidence type="ECO:0000313" key="5">
    <source>
        <dbReference type="EMBL" id="VDN12715.1"/>
    </source>
</evidence>
<evidence type="ECO:0000313" key="6">
    <source>
        <dbReference type="Proteomes" id="UP000281553"/>
    </source>
</evidence>
<dbReference type="GO" id="GO:0031251">
    <property type="term" value="C:PAN complex"/>
    <property type="evidence" value="ECO:0007669"/>
    <property type="project" value="InterPro"/>
</dbReference>
<dbReference type="Gene3D" id="1.10.287.3700">
    <property type="match status" value="1"/>
</dbReference>
<name>A0A3P7L5L2_DIBLA</name>
<dbReference type="Proteomes" id="UP000281553">
    <property type="component" value="Unassembled WGS sequence"/>
</dbReference>
<gene>
    <name evidence="5" type="ORF">DILT_LOCUS8546</name>
</gene>
<dbReference type="PANTHER" id="PTHR12272:SF11">
    <property type="entry name" value="PAN2-PAN3 DEADENYLATION COMPLEX SUBUNIT PAN3"/>
    <property type="match status" value="1"/>
</dbReference>
<organism evidence="5 6">
    <name type="scientific">Dibothriocephalus latus</name>
    <name type="common">Fish tapeworm</name>
    <name type="synonym">Diphyllobothrium latum</name>
    <dbReference type="NCBI Taxonomy" id="60516"/>
    <lineage>
        <taxon>Eukaryota</taxon>
        <taxon>Metazoa</taxon>
        <taxon>Spiralia</taxon>
        <taxon>Lophotrochozoa</taxon>
        <taxon>Platyhelminthes</taxon>
        <taxon>Cestoda</taxon>
        <taxon>Eucestoda</taxon>
        <taxon>Diphyllobothriidea</taxon>
        <taxon>Diphyllobothriidae</taxon>
        <taxon>Dibothriocephalus</taxon>
    </lineage>
</organism>
<keyword evidence="6" id="KW-1185">Reference proteome</keyword>
<dbReference type="Pfam" id="PF18101">
    <property type="entry name" value="Pan3_CK"/>
    <property type="match status" value="1"/>
</dbReference>
<dbReference type="GO" id="GO:0000289">
    <property type="term" value="P:nuclear-transcribed mRNA poly(A) tail shortening"/>
    <property type="evidence" value="ECO:0007669"/>
    <property type="project" value="InterPro"/>
</dbReference>
<dbReference type="OrthoDB" id="204958at2759"/>
<accession>A0A3P7L5L2</accession>
<dbReference type="InterPro" id="IPR030844">
    <property type="entry name" value="PAN3"/>
</dbReference>
<evidence type="ECO:0000259" key="4">
    <source>
        <dbReference type="Pfam" id="PF18101"/>
    </source>
</evidence>
<keyword evidence="3" id="KW-0067">ATP-binding</keyword>
<evidence type="ECO:0000256" key="3">
    <source>
        <dbReference type="ARBA" id="ARBA00022840"/>
    </source>
</evidence>
<dbReference type="Gene3D" id="1.20.5.5160">
    <property type="match status" value="1"/>
</dbReference>
<dbReference type="GO" id="GO:0000932">
    <property type="term" value="C:P-body"/>
    <property type="evidence" value="ECO:0007669"/>
    <property type="project" value="TreeGrafter"/>
</dbReference>
<evidence type="ECO:0000256" key="2">
    <source>
        <dbReference type="ARBA" id="ARBA00022741"/>
    </source>
</evidence>
<comment type="subcellular location">
    <subcellularLocation>
        <location evidence="1">Cytoplasm</location>
    </subcellularLocation>
</comment>
<evidence type="ECO:0000256" key="1">
    <source>
        <dbReference type="ARBA" id="ARBA00004496"/>
    </source>
</evidence>
<keyword evidence="2" id="KW-0547">Nucleotide-binding</keyword>
<dbReference type="GO" id="GO:0005524">
    <property type="term" value="F:ATP binding"/>
    <property type="evidence" value="ECO:0007669"/>
    <property type="project" value="UniProtKB-KW"/>
</dbReference>